<keyword evidence="1" id="KW-1133">Transmembrane helix</keyword>
<keyword evidence="1" id="KW-0472">Membrane</keyword>
<sequence length="311" mass="32982">MPDPVIAVFALGLFAGLIRSDLKVPQGTYDTLTILLLFALGMKGGLAIREQGLLNVLPQALTIALLGALIPLVLFPVLRKLVRLNSADSAAMAAHYGSVSVGTFAVGMAYLEHRLISYEPQLTLFVVMLEMPAIGVAILLSRMGGANQGTRWGQILHEVFASRGMVLLGGGLLIGSLYGKDGLGTIAPLFMQLFHGLLALFLLEMGLCAANFLRHWERSNSRVLIFALCAPPLLAISAIPVANLMGLSEGGSVLLMTLFASASYIAAPAAMRQAVPEANTGMAISAALAITFPFNTLIGIGIYHQVWQWLG</sequence>
<proteinExistence type="predicted"/>
<accession>A0ABV5ZG10</accession>
<feature type="transmembrane region" description="Helical" evidence="1">
    <location>
        <begin position="6"/>
        <end position="22"/>
    </location>
</feature>
<dbReference type="EMBL" id="JBHLZN010000006">
    <property type="protein sequence ID" value="MFB9887775.1"/>
    <property type="molecule type" value="Genomic_DNA"/>
</dbReference>
<organism evidence="2 3">
    <name type="scientific">Balneatrix alpica</name>
    <dbReference type="NCBI Taxonomy" id="75684"/>
    <lineage>
        <taxon>Bacteria</taxon>
        <taxon>Pseudomonadati</taxon>
        <taxon>Pseudomonadota</taxon>
        <taxon>Gammaproteobacteria</taxon>
        <taxon>Oceanospirillales</taxon>
        <taxon>Balneatrichaceae</taxon>
        <taxon>Balneatrix</taxon>
    </lineage>
</organism>
<dbReference type="RefSeq" id="WP_027312610.1">
    <property type="nucleotide sequence ID" value="NZ_JBHLZN010000006.1"/>
</dbReference>
<feature type="transmembrane region" description="Helical" evidence="1">
    <location>
        <begin position="283"/>
        <end position="303"/>
    </location>
</feature>
<feature type="transmembrane region" description="Helical" evidence="1">
    <location>
        <begin position="253"/>
        <end position="271"/>
    </location>
</feature>
<reference evidence="2 3" key="1">
    <citation type="submission" date="2024-09" db="EMBL/GenBank/DDBJ databases">
        <authorList>
            <person name="Sun Q."/>
            <person name="Mori K."/>
        </authorList>
    </citation>
    <scope>NUCLEOTIDE SEQUENCE [LARGE SCALE GENOMIC DNA]</scope>
    <source>
        <strain evidence="2 3">ATCC 51285</strain>
    </source>
</reference>
<dbReference type="Pfam" id="PF05982">
    <property type="entry name" value="Sbt_1"/>
    <property type="match status" value="1"/>
</dbReference>
<evidence type="ECO:0000313" key="3">
    <source>
        <dbReference type="Proteomes" id="UP001589628"/>
    </source>
</evidence>
<feature type="transmembrane region" description="Helical" evidence="1">
    <location>
        <begin position="90"/>
        <end position="110"/>
    </location>
</feature>
<feature type="transmembrane region" description="Helical" evidence="1">
    <location>
        <begin position="160"/>
        <end position="178"/>
    </location>
</feature>
<feature type="transmembrane region" description="Helical" evidence="1">
    <location>
        <begin position="60"/>
        <end position="78"/>
    </location>
</feature>
<feature type="transmembrane region" description="Helical" evidence="1">
    <location>
        <begin position="190"/>
        <end position="213"/>
    </location>
</feature>
<dbReference type="Proteomes" id="UP001589628">
    <property type="component" value="Unassembled WGS sequence"/>
</dbReference>
<dbReference type="PANTHER" id="PTHR40400">
    <property type="entry name" value="SLR1512 PROTEIN"/>
    <property type="match status" value="1"/>
</dbReference>
<gene>
    <name evidence="2" type="ORF">ACFFLH_15265</name>
</gene>
<feature type="transmembrane region" description="Helical" evidence="1">
    <location>
        <begin position="225"/>
        <end position="247"/>
    </location>
</feature>
<evidence type="ECO:0000256" key="1">
    <source>
        <dbReference type="SAM" id="Phobius"/>
    </source>
</evidence>
<evidence type="ECO:0000313" key="2">
    <source>
        <dbReference type="EMBL" id="MFB9887775.1"/>
    </source>
</evidence>
<dbReference type="InterPro" id="IPR010293">
    <property type="entry name" value="Sbt_1"/>
</dbReference>
<protein>
    <submittedName>
        <fullName evidence="2">Sodium-dependent bicarbonate transport family permease</fullName>
    </submittedName>
</protein>
<keyword evidence="3" id="KW-1185">Reference proteome</keyword>
<name>A0ABV5ZG10_9GAMM</name>
<feature type="transmembrane region" description="Helical" evidence="1">
    <location>
        <begin position="122"/>
        <end position="140"/>
    </location>
</feature>
<comment type="caution">
    <text evidence="2">The sequence shown here is derived from an EMBL/GenBank/DDBJ whole genome shotgun (WGS) entry which is preliminary data.</text>
</comment>
<keyword evidence="1" id="KW-0812">Transmembrane</keyword>
<dbReference type="PANTHER" id="PTHR40400:SF1">
    <property type="entry name" value="SLR1512 PROTEIN"/>
    <property type="match status" value="1"/>
</dbReference>